<keyword evidence="3 7" id="KW-0645">Protease</keyword>
<comment type="similarity">
    <text evidence="1 7">Belongs to the peptidase S10 family.</text>
</comment>
<evidence type="ECO:0000256" key="2">
    <source>
        <dbReference type="ARBA" id="ARBA00022645"/>
    </source>
</evidence>
<dbReference type="Gene3D" id="1.10.287.410">
    <property type="match status" value="1"/>
</dbReference>
<dbReference type="InterPro" id="IPR033124">
    <property type="entry name" value="Ser_caboxypep_his_AS"/>
</dbReference>
<evidence type="ECO:0000256" key="3">
    <source>
        <dbReference type="ARBA" id="ARBA00022670"/>
    </source>
</evidence>
<evidence type="ECO:0000256" key="6">
    <source>
        <dbReference type="ARBA" id="ARBA00023180"/>
    </source>
</evidence>
<keyword evidence="9" id="KW-1185">Reference proteome</keyword>
<gene>
    <name evidence="8" type="ORF">PHMEG_00037289</name>
</gene>
<evidence type="ECO:0000256" key="5">
    <source>
        <dbReference type="ARBA" id="ARBA00022801"/>
    </source>
</evidence>
<keyword evidence="6" id="KW-0325">Glycoprotein</keyword>
<accession>A0A225UK45</accession>
<proteinExistence type="inferred from homology"/>
<evidence type="ECO:0000256" key="7">
    <source>
        <dbReference type="RuleBase" id="RU361156"/>
    </source>
</evidence>
<feature type="non-terminal residue" evidence="8">
    <location>
        <position position="1"/>
    </location>
</feature>
<dbReference type="EC" id="3.4.16.-" evidence="7"/>
<keyword evidence="5 7" id="KW-0378">Hydrolase</keyword>
<dbReference type="PANTHER" id="PTHR11802:SF113">
    <property type="entry name" value="SERINE CARBOXYPEPTIDASE CTSA-4.1"/>
    <property type="match status" value="1"/>
</dbReference>
<dbReference type="InterPro" id="IPR018202">
    <property type="entry name" value="Ser_caboxypep_ser_AS"/>
</dbReference>
<dbReference type="Pfam" id="PF00450">
    <property type="entry name" value="Peptidase_S10"/>
    <property type="match status" value="1"/>
</dbReference>
<dbReference type="PANTHER" id="PTHR11802">
    <property type="entry name" value="SERINE PROTEASE FAMILY S10 SERINE CARBOXYPEPTIDASE"/>
    <property type="match status" value="1"/>
</dbReference>
<dbReference type="AlphaFoldDB" id="A0A225UK45"/>
<keyword evidence="4" id="KW-0732">Signal</keyword>
<keyword evidence="2 7" id="KW-0121">Carboxypeptidase</keyword>
<dbReference type="Gene3D" id="3.40.50.1820">
    <property type="entry name" value="alpha/beta hydrolase"/>
    <property type="match status" value="1"/>
</dbReference>
<dbReference type="PROSITE" id="PS00560">
    <property type="entry name" value="CARBOXYPEPT_SER_HIS"/>
    <property type="match status" value="1"/>
</dbReference>
<dbReference type="Proteomes" id="UP000198211">
    <property type="component" value="Unassembled WGS sequence"/>
</dbReference>
<dbReference type="OrthoDB" id="443318at2759"/>
<dbReference type="GO" id="GO:0004185">
    <property type="term" value="F:serine-type carboxypeptidase activity"/>
    <property type="evidence" value="ECO:0007669"/>
    <property type="project" value="UniProtKB-UniRule"/>
</dbReference>
<dbReference type="GO" id="GO:0006508">
    <property type="term" value="P:proteolysis"/>
    <property type="evidence" value="ECO:0007669"/>
    <property type="project" value="UniProtKB-KW"/>
</dbReference>
<evidence type="ECO:0000256" key="1">
    <source>
        <dbReference type="ARBA" id="ARBA00009431"/>
    </source>
</evidence>
<dbReference type="InterPro" id="IPR001563">
    <property type="entry name" value="Peptidase_S10"/>
</dbReference>
<dbReference type="EMBL" id="NBNE01016243">
    <property type="protein sequence ID" value="OWY93353.1"/>
    <property type="molecule type" value="Genomic_DNA"/>
</dbReference>
<sequence>KLPNKNDDQYFYWFFEAKNNASTAPLVVWLTGGPGGSSLLALFNENGPCRIQPDLTTKVHPYSWTYEANMIWLDQPTNVGFSYSSGDDHDYNEKDVSENLYWFLQGFIEKHPEFDGREFFLTGESYAGHYLPAVAQYIWKKNTKLNQSDVEMKRINLQGIAIGNGWTDPVIQYFHMADMLDNKYNATLLDGSAAQEFRANADKCAEKTVQCQQNPTTASCAEPYDFCIDNLFDGLSAKTTGRNPYDVREKCDWVEYGFCHGVPLTEDFLAQDKVREYLNVDRDWIGGSEEVDENFVIDYLQSVSGDVADLLDEGVRVLLYVGDADTMCNWSGNKAWTDALEWKGKDAFNAAEEKSFMAQDLVNPTAALTNAGSARVFENLALVRVFNAGHMVPTHQPAASLDLINRFFKNEALV</sequence>
<dbReference type="PROSITE" id="PS00131">
    <property type="entry name" value="CARBOXYPEPT_SER_SER"/>
    <property type="match status" value="1"/>
</dbReference>
<dbReference type="InterPro" id="IPR029058">
    <property type="entry name" value="AB_hydrolase_fold"/>
</dbReference>
<reference evidence="9" key="1">
    <citation type="submission" date="2017-03" db="EMBL/GenBank/DDBJ databases">
        <title>Phytopthora megakarya and P. palmivora, two closely related causual agents of cacao black pod achieved similar genome size and gene model numbers by different mechanisms.</title>
        <authorList>
            <person name="Ali S."/>
            <person name="Shao J."/>
            <person name="Larry D.J."/>
            <person name="Kronmiller B."/>
            <person name="Shen D."/>
            <person name="Strem M.D."/>
            <person name="Melnick R.L."/>
            <person name="Guiltinan M.J."/>
            <person name="Tyler B.M."/>
            <person name="Meinhardt L.W."/>
            <person name="Bailey B.A."/>
        </authorList>
    </citation>
    <scope>NUCLEOTIDE SEQUENCE [LARGE SCALE GENOMIC DNA]</scope>
    <source>
        <strain evidence="9">zdho120</strain>
    </source>
</reference>
<evidence type="ECO:0000313" key="8">
    <source>
        <dbReference type="EMBL" id="OWY93353.1"/>
    </source>
</evidence>
<evidence type="ECO:0000256" key="4">
    <source>
        <dbReference type="ARBA" id="ARBA00022729"/>
    </source>
</evidence>
<dbReference type="PRINTS" id="PR00724">
    <property type="entry name" value="CRBOXYPTASEC"/>
</dbReference>
<dbReference type="SUPFAM" id="SSF53474">
    <property type="entry name" value="alpha/beta-Hydrolases"/>
    <property type="match status" value="1"/>
</dbReference>
<evidence type="ECO:0000313" key="9">
    <source>
        <dbReference type="Proteomes" id="UP000198211"/>
    </source>
</evidence>
<name>A0A225UK45_9STRA</name>
<organism evidence="8 9">
    <name type="scientific">Phytophthora megakarya</name>
    <dbReference type="NCBI Taxonomy" id="4795"/>
    <lineage>
        <taxon>Eukaryota</taxon>
        <taxon>Sar</taxon>
        <taxon>Stramenopiles</taxon>
        <taxon>Oomycota</taxon>
        <taxon>Peronosporomycetes</taxon>
        <taxon>Peronosporales</taxon>
        <taxon>Peronosporaceae</taxon>
        <taxon>Phytophthora</taxon>
    </lineage>
</organism>
<protein>
    <recommendedName>
        <fullName evidence="7">Carboxypeptidase</fullName>
        <ecNumber evidence="7">3.4.16.-</ecNumber>
    </recommendedName>
</protein>
<comment type="caution">
    <text evidence="8">The sequence shown here is derived from an EMBL/GenBank/DDBJ whole genome shotgun (WGS) entry which is preliminary data.</text>
</comment>